<dbReference type="PANTHER" id="PTHR45566:SF2">
    <property type="entry name" value="NARL SUBFAMILY"/>
    <property type="match status" value="1"/>
</dbReference>
<dbReference type="GO" id="GO:0006355">
    <property type="term" value="P:regulation of DNA-templated transcription"/>
    <property type="evidence" value="ECO:0007669"/>
    <property type="project" value="InterPro"/>
</dbReference>
<evidence type="ECO:0000259" key="4">
    <source>
        <dbReference type="PROSITE" id="PS50043"/>
    </source>
</evidence>
<dbReference type="GO" id="GO:0003677">
    <property type="term" value="F:DNA binding"/>
    <property type="evidence" value="ECO:0007669"/>
    <property type="project" value="UniProtKB-KW"/>
</dbReference>
<geneLocation type="plasmid" evidence="7">
    <name>co2235_mp</name>
</geneLocation>
<comment type="caution">
    <text evidence="6">The sequence shown here is derived from an EMBL/GenBank/DDBJ whole genome shotgun (WGS) entry which is preliminary data.</text>
</comment>
<dbReference type="InterPro" id="IPR058245">
    <property type="entry name" value="NreC/VraR/RcsB-like_REC"/>
</dbReference>
<evidence type="ECO:0000256" key="3">
    <source>
        <dbReference type="PROSITE-ProRule" id="PRU00169"/>
    </source>
</evidence>
<dbReference type="AlphaFoldDB" id="A0A976BGU1"/>
<dbReference type="PROSITE" id="PS00622">
    <property type="entry name" value="HTH_LUXR_1"/>
    <property type="match status" value="1"/>
</dbReference>
<dbReference type="Proteomes" id="UP000256862">
    <property type="component" value="Plasmid CO2235_mp"/>
</dbReference>
<reference evidence="6 7" key="1">
    <citation type="submission" date="2018-01" db="EMBL/GenBank/DDBJ databases">
        <authorList>
            <person name="Clerissi C."/>
        </authorList>
    </citation>
    <scope>NUCLEOTIDE SEQUENCE [LARGE SCALE GENOMIC DNA]</scope>
    <source>
        <strain evidence="6">Cupriavidus oxalaticus LMG 2235</strain>
        <plasmid evidence="7">co2235_mp</plasmid>
    </source>
</reference>
<evidence type="ECO:0000256" key="1">
    <source>
        <dbReference type="ARBA" id="ARBA00022553"/>
    </source>
</evidence>
<accession>A0A976BGU1</accession>
<feature type="domain" description="Response regulatory" evidence="5">
    <location>
        <begin position="35"/>
        <end position="151"/>
    </location>
</feature>
<evidence type="ECO:0000313" key="7">
    <source>
        <dbReference type="Proteomes" id="UP000256862"/>
    </source>
</evidence>
<name>A0A976BGU1_9BURK</name>
<keyword evidence="2" id="KW-0238">DNA-binding</keyword>
<dbReference type="Gene3D" id="3.40.50.2300">
    <property type="match status" value="1"/>
</dbReference>
<feature type="domain" description="HTH luxR-type" evidence="4">
    <location>
        <begin position="170"/>
        <end position="235"/>
    </location>
</feature>
<gene>
    <name evidence="6" type="ORF">CO2235_MP100031</name>
</gene>
<dbReference type="SUPFAM" id="SSF52172">
    <property type="entry name" value="CheY-like"/>
    <property type="match status" value="1"/>
</dbReference>
<dbReference type="InterPro" id="IPR016032">
    <property type="entry name" value="Sig_transdc_resp-reg_C-effctor"/>
</dbReference>
<dbReference type="Gene3D" id="1.10.10.10">
    <property type="entry name" value="Winged helix-like DNA-binding domain superfamily/Winged helix DNA-binding domain"/>
    <property type="match status" value="1"/>
</dbReference>
<dbReference type="InterPro" id="IPR011006">
    <property type="entry name" value="CheY-like_superfamily"/>
</dbReference>
<dbReference type="PROSITE" id="PS50110">
    <property type="entry name" value="RESPONSE_REGULATORY"/>
    <property type="match status" value="1"/>
</dbReference>
<dbReference type="SMART" id="SM00421">
    <property type="entry name" value="HTH_LUXR"/>
    <property type="match status" value="1"/>
</dbReference>
<feature type="modified residue" description="4-aspartylphosphate" evidence="3">
    <location>
        <position position="86"/>
    </location>
</feature>
<keyword evidence="1 3" id="KW-0597">Phosphoprotein</keyword>
<evidence type="ECO:0000313" key="6">
    <source>
        <dbReference type="EMBL" id="SPC19109.1"/>
    </source>
</evidence>
<dbReference type="SUPFAM" id="SSF46894">
    <property type="entry name" value="C-terminal effector domain of the bipartite response regulators"/>
    <property type="match status" value="1"/>
</dbReference>
<dbReference type="CDD" id="cd17535">
    <property type="entry name" value="REC_NarL-like"/>
    <property type="match status" value="1"/>
</dbReference>
<dbReference type="PROSITE" id="PS50043">
    <property type="entry name" value="HTH_LUXR_2"/>
    <property type="match status" value="1"/>
</dbReference>
<dbReference type="GO" id="GO:0000160">
    <property type="term" value="P:phosphorelay signal transduction system"/>
    <property type="evidence" value="ECO:0007669"/>
    <property type="project" value="InterPro"/>
</dbReference>
<proteinExistence type="predicted"/>
<dbReference type="SMART" id="SM00448">
    <property type="entry name" value="REC"/>
    <property type="match status" value="1"/>
</dbReference>
<dbReference type="InterPro" id="IPR000792">
    <property type="entry name" value="Tscrpt_reg_LuxR_C"/>
</dbReference>
<dbReference type="PRINTS" id="PR00038">
    <property type="entry name" value="HTHLUXR"/>
</dbReference>
<dbReference type="Pfam" id="PF00196">
    <property type="entry name" value="GerE"/>
    <property type="match status" value="1"/>
</dbReference>
<dbReference type="InterPro" id="IPR051015">
    <property type="entry name" value="EvgA-like"/>
</dbReference>
<dbReference type="EMBL" id="OGUS01000133">
    <property type="protein sequence ID" value="SPC19109.1"/>
    <property type="molecule type" value="Genomic_DNA"/>
</dbReference>
<dbReference type="InterPro" id="IPR001789">
    <property type="entry name" value="Sig_transdc_resp-reg_receiver"/>
</dbReference>
<dbReference type="InterPro" id="IPR036388">
    <property type="entry name" value="WH-like_DNA-bd_sf"/>
</dbReference>
<organism evidence="6 7">
    <name type="scientific">Cupriavidus oxalaticus</name>
    <dbReference type="NCBI Taxonomy" id="96344"/>
    <lineage>
        <taxon>Bacteria</taxon>
        <taxon>Pseudomonadati</taxon>
        <taxon>Pseudomonadota</taxon>
        <taxon>Betaproteobacteria</taxon>
        <taxon>Burkholderiales</taxon>
        <taxon>Burkholderiaceae</taxon>
        <taxon>Cupriavidus</taxon>
    </lineage>
</organism>
<evidence type="ECO:0000259" key="5">
    <source>
        <dbReference type="PROSITE" id="PS50110"/>
    </source>
</evidence>
<protein>
    <submittedName>
        <fullName evidence="6">Transcriptional regulator</fullName>
    </submittedName>
</protein>
<dbReference type="CDD" id="cd06170">
    <property type="entry name" value="LuxR_C_like"/>
    <property type="match status" value="1"/>
</dbReference>
<dbReference type="PANTHER" id="PTHR45566">
    <property type="entry name" value="HTH-TYPE TRANSCRIPTIONAL REGULATOR YHJB-RELATED"/>
    <property type="match status" value="1"/>
</dbReference>
<evidence type="ECO:0000256" key="2">
    <source>
        <dbReference type="ARBA" id="ARBA00023125"/>
    </source>
</evidence>
<dbReference type="Pfam" id="PF00072">
    <property type="entry name" value="Response_reg"/>
    <property type="match status" value="1"/>
</dbReference>
<sequence length="239" mass="26220">MCICEQMLSTMLQRLTACSFTRAQEVCYGVNAVATILIVDDHPPVRVVLKTHLSQVLGVTHVLEADNGQAAVEIVRQYAPDVVILDLDIPKINGLDVIPRLKAVHPGVRILVISGQDQDTFAPRARQAGAHGFVSKTQELSEIVRCAESVLAGYTVMPELERGKSEFGDEALRLASLSDKELIIMQMLAKGMSNKEIGEVLFISNKTVSTHKTRIMEKLGARSIVDVIDFARRHHIAIG</sequence>